<organism evidence="1 2">
    <name type="scientific">Colletotrichum kahawae</name>
    <name type="common">Coffee berry disease fungus</name>
    <dbReference type="NCBI Taxonomy" id="34407"/>
    <lineage>
        <taxon>Eukaryota</taxon>
        <taxon>Fungi</taxon>
        <taxon>Dikarya</taxon>
        <taxon>Ascomycota</taxon>
        <taxon>Pezizomycotina</taxon>
        <taxon>Sordariomycetes</taxon>
        <taxon>Hypocreomycetidae</taxon>
        <taxon>Glomerellales</taxon>
        <taxon>Glomerellaceae</taxon>
        <taxon>Colletotrichum</taxon>
        <taxon>Colletotrichum gloeosporioides species complex</taxon>
    </lineage>
</organism>
<dbReference type="AlphaFoldDB" id="A0AAD9YI84"/>
<protein>
    <submittedName>
        <fullName evidence="1">Uncharacterized protein</fullName>
    </submittedName>
</protein>
<evidence type="ECO:0000313" key="1">
    <source>
        <dbReference type="EMBL" id="KAK2765264.1"/>
    </source>
</evidence>
<dbReference type="EMBL" id="VYYT01000132">
    <property type="protein sequence ID" value="KAK2765264.1"/>
    <property type="molecule type" value="Genomic_DNA"/>
</dbReference>
<comment type="caution">
    <text evidence="1">The sequence shown here is derived from an EMBL/GenBank/DDBJ whole genome shotgun (WGS) entry which is preliminary data.</text>
</comment>
<evidence type="ECO:0000313" key="2">
    <source>
        <dbReference type="Proteomes" id="UP001281614"/>
    </source>
</evidence>
<accession>A0AAD9YI84</accession>
<keyword evidence="2" id="KW-1185">Reference proteome</keyword>
<name>A0AAD9YI84_COLKA</name>
<proteinExistence type="predicted"/>
<dbReference type="Proteomes" id="UP001281614">
    <property type="component" value="Unassembled WGS sequence"/>
</dbReference>
<gene>
    <name evidence="1" type="ORF">CKAH01_15703</name>
</gene>
<sequence length="247" mass="27564">MGAQTDSGHWNNAYHVLYPLSIGNQQYFFGHNLETNYWFIQELLPGGKMGSETDQGHWATRYAAQFPFTIGGTQYIYGQDVGNPYVGGSSSTDEGSSQGGILGDIGTGAKVVGDVLGKSLIPWSSWLIAADLSKLAYAPQPIRRWFIQKVLPGGKLGDETDSGHWIGTYQMQFPYVIDGKQYFYGQDLGTKKWIIQRLNDGGKMGSELQNGYWDDVRQVQVSFAVGGKQYFYGQDLSSRDWFIQHLK</sequence>
<reference evidence="1" key="1">
    <citation type="submission" date="2023-02" db="EMBL/GenBank/DDBJ databases">
        <title>Colletotrichum kahawae CIFC_Que2 genome sequencing and assembly.</title>
        <authorList>
            <person name="Baroncelli R."/>
        </authorList>
    </citation>
    <scope>NUCLEOTIDE SEQUENCE</scope>
    <source>
        <strain evidence="1">CIFC_Que2</strain>
    </source>
</reference>